<protein>
    <submittedName>
        <fullName evidence="1">Uncharacterized protein</fullName>
    </submittedName>
</protein>
<comment type="caution">
    <text evidence="1">The sequence shown here is derived from an EMBL/GenBank/DDBJ whole genome shotgun (WGS) entry which is preliminary data.</text>
</comment>
<reference evidence="1 2" key="1">
    <citation type="journal article" date="2018" name="Nat. Biotechnol.">
        <title>A standardized bacterial taxonomy based on genome phylogeny substantially revises the tree of life.</title>
        <authorList>
            <person name="Parks D.H."/>
            <person name="Chuvochina M."/>
            <person name="Waite D.W."/>
            <person name="Rinke C."/>
            <person name="Skarshewski A."/>
            <person name="Chaumeil P.A."/>
            <person name="Hugenholtz P."/>
        </authorList>
    </citation>
    <scope>NUCLEOTIDE SEQUENCE [LARGE SCALE GENOMIC DNA]</scope>
    <source>
        <strain evidence="1">UBA8739</strain>
    </source>
</reference>
<name>A0A3B9IHH5_9PROT</name>
<dbReference type="Proteomes" id="UP000257706">
    <property type="component" value="Unassembled WGS sequence"/>
</dbReference>
<dbReference type="AlphaFoldDB" id="A0A3B9IHH5"/>
<dbReference type="EMBL" id="DMAI01000114">
    <property type="protein sequence ID" value="HAE47176.1"/>
    <property type="molecule type" value="Genomic_DNA"/>
</dbReference>
<gene>
    <name evidence="1" type="ORF">DCK97_07120</name>
</gene>
<accession>A0A3B9IHH5</accession>
<evidence type="ECO:0000313" key="2">
    <source>
        <dbReference type="Proteomes" id="UP000257706"/>
    </source>
</evidence>
<proteinExistence type="predicted"/>
<evidence type="ECO:0000313" key="1">
    <source>
        <dbReference type="EMBL" id="HAE47176.1"/>
    </source>
</evidence>
<sequence length="59" mass="6461">MKHCSKSSLGTFSSCDQRSGDIPRLTIIHGFGPRAKTGGEGIFARRFDTGIWCHRILPG</sequence>
<organism evidence="1 2">
    <name type="scientific">Tistrella mobilis</name>
    <dbReference type="NCBI Taxonomy" id="171437"/>
    <lineage>
        <taxon>Bacteria</taxon>
        <taxon>Pseudomonadati</taxon>
        <taxon>Pseudomonadota</taxon>
        <taxon>Alphaproteobacteria</taxon>
        <taxon>Geminicoccales</taxon>
        <taxon>Geminicoccaceae</taxon>
        <taxon>Tistrella</taxon>
    </lineage>
</organism>